<sequence>MVSRAPMIVGLTGAVLLLGGGAVAAVLPEPRSPGDLDSINVNASCGSDMHLDIGWGWEPAADIPIIVTVTTSEGEVIQLVDDDLSDLRGFHPVIPADQLPDTSYSYTVDFSYGDIVVTDAFTGEVRCGSEPIPSGTPTTEPTDPPPPPEPDPVPPDPEPITPEVEPVTPETTDPDPDETTDPEVGVEDETTEAPAADAVVSDAGYTG</sequence>
<accession>A0AAW7M6V0</accession>
<evidence type="ECO:0000313" key="2">
    <source>
        <dbReference type="EMBL" id="MDN4488236.1"/>
    </source>
</evidence>
<protein>
    <submittedName>
        <fullName evidence="2">Uncharacterized protein</fullName>
    </submittedName>
</protein>
<comment type="caution">
    <text evidence="2">The sequence shown here is derived from an EMBL/GenBank/DDBJ whole genome shotgun (WGS) entry which is preliminary data.</text>
</comment>
<organism evidence="2 3">
    <name type="scientific">Demequina lignilytica</name>
    <dbReference type="NCBI Taxonomy" id="3051663"/>
    <lineage>
        <taxon>Bacteria</taxon>
        <taxon>Bacillati</taxon>
        <taxon>Actinomycetota</taxon>
        <taxon>Actinomycetes</taxon>
        <taxon>Micrococcales</taxon>
        <taxon>Demequinaceae</taxon>
        <taxon>Demequina</taxon>
    </lineage>
</organism>
<feature type="compositionally biased region" description="Pro residues" evidence="1">
    <location>
        <begin position="142"/>
        <end position="160"/>
    </location>
</feature>
<dbReference type="RefSeq" id="WP_301118658.1">
    <property type="nucleotide sequence ID" value="NZ_JAUHPX010000004.1"/>
</dbReference>
<proteinExistence type="predicted"/>
<feature type="region of interest" description="Disordered" evidence="1">
    <location>
        <begin position="126"/>
        <end position="207"/>
    </location>
</feature>
<reference evidence="2" key="1">
    <citation type="submission" date="2023-06" db="EMBL/GenBank/DDBJ databases">
        <title>Sysu t00039.</title>
        <authorList>
            <person name="Gao L."/>
            <person name="Fang B.-Z."/>
            <person name="Li W.-J."/>
        </authorList>
    </citation>
    <scope>NUCLEOTIDE SEQUENCE</scope>
    <source>
        <strain evidence="2">SYSU T00039</strain>
    </source>
</reference>
<gene>
    <name evidence="2" type="ORF">QQX10_08655</name>
</gene>
<keyword evidence="3" id="KW-1185">Reference proteome</keyword>
<name>A0AAW7M6V0_9MICO</name>
<evidence type="ECO:0000256" key="1">
    <source>
        <dbReference type="SAM" id="MobiDB-lite"/>
    </source>
</evidence>
<feature type="compositionally biased region" description="Acidic residues" evidence="1">
    <location>
        <begin position="172"/>
        <end position="191"/>
    </location>
</feature>
<feature type="compositionally biased region" description="Low complexity" evidence="1">
    <location>
        <begin position="161"/>
        <end position="171"/>
    </location>
</feature>
<evidence type="ECO:0000313" key="3">
    <source>
        <dbReference type="Proteomes" id="UP001172737"/>
    </source>
</evidence>
<dbReference type="Proteomes" id="UP001172737">
    <property type="component" value="Unassembled WGS sequence"/>
</dbReference>
<dbReference type="AlphaFoldDB" id="A0AAW7M6V0"/>
<dbReference type="EMBL" id="JAUHPX010000004">
    <property type="protein sequence ID" value="MDN4488236.1"/>
    <property type="molecule type" value="Genomic_DNA"/>
</dbReference>